<reference evidence="6 7" key="1">
    <citation type="submission" date="2019-08" db="EMBL/GenBank/DDBJ databases">
        <title>Five species of Acinetobacter isolated from floral nectar and animal pollinators.</title>
        <authorList>
            <person name="Hendry T.A."/>
        </authorList>
    </citation>
    <scope>NUCLEOTIDE SEQUENCE [LARGE SCALE GENOMIC DNA]</scope>
    <source>
        <strain evidence="6 7">MD18.27</strain>
    </source>
</reference>
<dbReference type="SUPFAM" id="SSF53850">
    <property type="entry name" value="Periplasmic binding protein-like II"/>
    <property type="match status" value="1"/>
</dbReference>
<protein>
    <submittedName>
        <fullName evidence="6">LysR family transcriptional regulator</fullName>
    </submittedName>
</protein>
<dbReference type="InterPro" id="IPR005119">
    <property type="entry name" value="LysR_subst-bd"/>
</dbReference>
<dbReference type="InterPro" id="IPR036388">
    <property type="entry name" value="WH-like_DNA-bd_sf"/>
</dbReference>
<dbReference type="InterPro" id="IPR000847">
    <property type="entry name" value="LysR_HTH_N"/>
</dbReference>
<evidence type="ECO:0000256" key="2">
    <source>
        <dbReference type="ARBA" id="ARBA00023015"/>
    </source>
</evidence>
<sequence>MDAPFSRFSSYFMAVANTGSLRQAADQLYISVSAVHRQIALAEEELGVPLFERLPHGMRLTLAGELLYADLIKWKKDFQITQTRFDEIQGLTRGTVDIACIAALADSFLIDAIAKMSKKYPWINFNLTVDESDAVAHKIIQNEVDFGIIFEPKQHRNLEVISFLEIPIGFVVSPQHAFAQFSEISISNTLDQRHITAHRPLVIQERIEAIYQHHQIHPNQHIMCNDIEMIRSLLKQNLGLAILSQLDVMNSTLKKELCFIPIKDKNIHPLTLALCTAPRRQISKSAQAMLSELTSTMQHLESIFS</sequence>
<evidence type="ECO:0000256" key="4">
    <source>
        <dbReference type="ARBA" id="ARBA00023163"/>
    </source>
</evidence>
<evidence type="ECO:0000313" key="7">
    <source>
        <dbReference type="Proteomes" id="UP001339883"/>
    </source>
</evidence>
<comment type="caution">
    <text evidence="6">The sequence shown here is derived from an EMBL/GenBank/DDBJ whole genome shotgun (WGS) entry which is preliminary data.</text>
</comment>
<dbReference type="InterPro" id="IPR036390">
    <property type="entry name" value="WH_DNA-bd_sf"/>
</dbReference>
<organism evidence="6 7">
    <name type="scientific">Acinetobacter pollinis</name>
    <dbReference type="NCBI Taxonomy" id="2605270"/>
    <lineage>
        <taxon>Bacteria</taxon>
        <taxon>Pseudomonadati</taxon>
        <taxon>Pseudomonadota</taxon>
        <taxon>Gammaproteobacteria</taxon>
        <taxon>Moraxellales</taxon>
        <taxon>Moraxellaceae</taxon>
        <taxon>Acinetobacter</taxon>
    </lineage>
</organism>
<dbReference type="EMBL" id="VTDN01000006">
    <property type="protein sequence ID" value="MEB5477078.1"/>
    <property type="molecule type" value="Genomic_DNA"/>
</dbReference>
<keyword evidence="4" id="KW-0804">Transcription</keyword>
<feature type="domain" description="HTH lysR-type" evidence="5">
    <location>
        <begin position="11"/>
        <end position="61"/>
    </location>
</feature>
<dbReference type="RefSeq" id="WP_325775465.1">
    <property type="nucleotide sequence ID" value="NZ_VTDN01000006.1"/>
</dbReference>
<evidence type="ECO:0000256" key="3">
    <source>
        <dbReference type="ARBA" id="ARBA00023125"/>
    </source>
</evidence>
<keyword evidence="7" id="KW-1185">Reference proteome</keyword>
<dbReference type="Pfam" id="PF00126">
    <property type="entry name" value="HTH_1"/>
    <property type="match status" value="1"/>
</dbReference>
<evidence type="ECO:0000313" key="6">
    <source>
        <dbReference type="EMBL" id="MEB5477078.1"/>
    </source>
</evidence>
<dbReference type="PROSITE" id="PS50931">
    <property type="entry name" value="HTH_LYSR"/>
    <property type="match status" value="1"/>
</dbReference>
<accession>A0ABU6DW35</accession>
<proteinExistence type="inferred from homology"/>
<dbReference type="Gene3D" id="1.10.10.10">
    <property type="entry name" value="Winged helix-like DNA-binding domain superfamily/Winged helix DNA-binding domain"/>
    <property type="match status" value="1"/>
</dbReference>
<name>A0ABU6DW35_9GAMM</name>
<evidence type="ECO:0000256" key="1">
    <source>
        <dbReference type="ARBA" id="ARBA00009437"/>
    </source>
</evidence>
<dbReference type="InterPro" id="IPR050950">
    <property type="entry name" value="HTH-type_LysR_regulators"/>
</dbReference>
<evidence type="ECO:0000259" key="5">
    <source>
        <dbReference type="PROSITE" id="PS50931"/>
    </source>
</evidence>
<keyword evidence="2" id="KW-0805">Transcription regulation</keyword>
<keyword evidence="3" id="KW-0238">DNA-binding</keyword>
<dbReference type="SUPFAM" id="SSF46785">
    <property type="entry name" value="Winged helix' DNA-binding domain"/>
    <property type="match status" value="1"/>
</dbReference>
<dbReference type="Proteomes" id="UP001339883">
    <property type="component" value="Unassembled WGS sequence"/>
</dbReference>
<comment type="similarity">
    <text evidence="1">Belongs to the LysR transcriptional regulatory family.</text>
</comment>
<dbReference type="Gene3D" id="3.40.190.290">
    <property type="match status" value="1"/>
</dbReference>
<dbReference type="Pfam" id="PF03466">
    <property type="entry name" value="LysR_substrate"/>
    <property type="match status" value="1"/>
</dbReference>
<gene>
    <name evidence="6" type="ORF">I2F25_08505</name>
</gene>
<dbReference type="PANTHER" id="PTHR30419">
    <property type="entry name" value="HTH-TYPE TRANSCRIPTIONAL REGULATOR YBHD"/>
    <property type="match status" value="1"/>
</dbReference>